<dbReference type="STRING" id="953739.SVEN_5831"/>
<keyword evidence="2" id="KW-0812">Transmembrane</keyword>
<dbReference type="Pfam" id="PF14257">
    <property type="entry name" value="DUF4349"/>
    <property type="match status" value="1"/>
</dbReference>
<keyword evidence="4" id="KW-0449">Lipoprotein</keyword>
<dbReference type="EMBL" id="FR845719">
    <property type="protein sequence ID" value="CCA59117.1"/>
    <property type="molecule type" value="Genomic_DNA"/>
</dbReference>
<dbReference type="Proteomes" id="UP000006854">
    <property type="component" value="Chromosome"/>
</dbReference>
<dbReference type="PATRIC" id="fig|953739.5.peg.1044"/>
<organism evidence="4 5">
    <name type="scientific">Streptomyces venezuelae (strain ATCC 10712 / CBS 650.69 / DSM 40230 / JCM 4526 / NBRC 13096 / PD 04745)</name>
    <dbReference type="NCBI Taxonomy" id="953739"/>
    <lineage>
        <taxon>Bacteria</taxon>
        <taxon>Bacillati</taxon>
        <taxon>Actinomycetota</taxon>
        <taxon>Actinomycetes</taxon>
        <taxon>Kitasatosporales</taxon>
        <taxon>Streptomycetaceae</taxon>
        <taxon>Streptomyces</taxon>
    </lineage>
</organism>
<keyword evidence="5" id="KW-1185">Reference proteome</keyword>
<feature type="region of interest" description="Disordered" evidence="1">
    <location>
        <begin position="1"/>
        <end position="40"/>
    </location>
</feature>
<dbReference type="eggNOG" id="COG3206">
    <property type="taxonomic scope" value="Bacteria"/>
</dbReference>
<evidence type="ECO:0000259" key="3">
    <source>
        <dbReference type="Pfam" id="PF14257"/>
    </source>
</evidence>
<name>F2RAP8_STRVP</name>
<feature type="region of interest" description="Disordered" evidence="1">
    <location>
        <begin position="86"/>
        <end position="111"/>
    </location>
</feature>
<accession>F2RAP8</accession>
<feature type="domain" description="DUF4349" evidence="3">
    <location>
        <begin position="111"/>
        <end position="322"/>
    </location>
</feature>
<dbReference type="InterPro" id="IPR025645">
    <property type="entry name" value="DUF4349"/>
</dbReference>
<dbReference type="HOGENOM" id="CLU_046535_0_1_11"/>
<feature type="compositionally biased region" description="Polar residues" evidence="1">
    <location>
        <begin position="1"/>
        <end position="10"/>
    </location>
</feature>
<proteinExistence type="predicted"/>
<feature type="transmembrane region" description="Helical" evidence="2">
    <location>
        <begin position="296"/>
        <end position="321"/>
    </location>
</feature>
<dbReference type="KEGG" id="sve:SVEN_5831"/>
<evidence type="ECO:0000313" key="4">
    <source>
        <dbReference type="EMBL" id="CCA59117.1"/>
    </source>
</evidence>
<sequence length="366" mass="38186">MTASLPSEGNPSGGPVRRTGDTYHPWGDAMRRSRTTAGTRTAAGAALLTAALVLTGCGAGAGDAGTDAKRDLSAAAPADAKGAAERGAADGYAGSGAEKAPSAPSKAPAQQHVIRTASLSVEVGDVTKALVTARDVTARAGGRVENESTERLDDGYVVSRVVLRVPQERYDSVLSELAGTGKLLARKADAKDVTEQVVDVESRIATQRASVARVRALMERAEKLTDVVTLEGELSRRQADLESLLAQQSSLRDKTSLATITLELSQKEKPPAENEEEGRPGFGDALSGGWNALVGAVSWAVVVLAALAPWLAVALIGYLVWRHVVRPRRARRADARPEALPEPPPAVPAARRNAAGAPVPPETPEK</sequence>
<protein>
    <submittedName>
        <fullName evidence="4">Lipoprotein</fullName>
    </submittedName>
</protein>
<dbReference type="AlphaFoldDB" id="F2RAP8"/>
<feature type="region of interest" description="Disordered" evidence="1">
    <location>
        <begin position="264"/>
        <end position="283"/>
    </location>
</feature>
<gene>
    <name evidence="4" type="ordered locus">SVEN_5831</name>
</gene>
<reference evidence="4 5" key="1">
    <citation type="journal article" date="2011" name="BMC Genomics">
        <title>Genome-wide analysis of the role of GlnR in Streptomyces venezuelae provides new insights into global nitrogen regulation in actinomycetes.</title>
        <authorList>
            <person name="Pullan S.T."/>
            <person name="Bibb M.J."/>
            <person name="Merrick M."/>
        </authorList>
    </citation>
    <scope>NUCLEOTIDE SEQUENCE [LARGE SCALE GENOMIC DNA]</scope>
    <source>
        <strain evidence="4">ATCC 10712</strain>
    </source>
</reference>
<evidence type="ECO:0000256" key="1">
    <source>
        <dbReference type="SAM" id="MobiDB-lite"/>
    </source>
</evidence>
<feature type="region of interest" description="Disordered" evidence="1">
    <location>
        <begin position="331"/>
        <end position="366"/>
    </location>
</feature>
<feature type="compositionally biased region" description="Low complexity" evidence="1">
    <location>
        <begin position="89"/>
        <end position="109"/>
    </location>
</feature>
<feature type="compositionally biased region" description="Low complexity" evidence="1">
    <location>
        <begin position="348"/>
        <end position="357"/>
    </location>
</feature>
<evidence type="ECO:0000313" key="5">
    <source>
        <dbReference type="Proteomes" id="UP000006854"/>
    </source>
</evidence>
<keyword evidence="2" id="KW-0472">Membrane</keyword>
<evidence type="ECO:0000256" key="2">
    <source>
        <dbReference type="SAM" id="Phobius"/>
    </source>
</evidence>
<keyword evidence="2" id="KW-1133">Transmembrane helix</keyword>